<accession>A0AAU7PNQ2</accession>
<evidence type="ECO:0000256" key="2">
    <source>
        <dbReference type="SAM" id="Phobius"/>
    </source>
</evidence>
<organism evidence="3">
    <name type="scientific">Lacrimispora sp. BS-2</name>
    <dbReference type="NCBI Taxonomy" id="3151850"/>
    <lineage>
        <taxon>Bacteria</taxon>
        <taxon>Bacillati</taxon>
        <taxon>Bacillota</taxon>
        <taxon>Clostridia</taxon>
        <taxon>Lachnospirales</taxon>
        <taxon>Lachnospiraceae</taxon>
        <taxon>Lacrimispora</taxon>
    </lineage>
</organism>
<keyword evidence="2" id="KW-1133">Transmembrane helix</keyword>
<gene>
    <name evidence="3" type="ORF">ABFV83_19140</name>
</gene>
<evidence type="ECO:0000313" key="3">
    <source>
        <dbReference type="EMBL" id="XBS53893.1"/>
    </source>
</evidence>
<protein>
    <submittedName>
        <fullName evidence="3">5-bromo-4-chloroindolyl phosphate hydrolysis family protein</fullName>
    </submittedName>
</protein>
<feature type="transmembrane region" description="Helical" evidence="2">
    <location>
        <begin position="127"/>
        <end position="151"/>
    </location>
</feature>
<sequence length="430" mass="48472">MDNKEFSNLGDQIKDSVQNAIDSMDFNQLNRTISDTVNSALEEARSQFIKGAEFGKNISPGSFSSQRTVRTESYRKTEWSGSSVQRGSHEDGPGYRAFQTSRDVQKRTGDGQSEVVQLNQTGRVAGILYTVFGSIGIGIILILLFVVWIVALVVKPVIWTVAGATVFLLLLGGASGFMLRTGIAIRDRLKRARIYAKQSGKRMYCSIEELAVSIGRSRDFVLKDVQKMIKLRIFKQAYLDEQKTCLILSESTYRQYLECQKALKERELEDAREREKEDAPSEEIKQMMAAGQNYLRILREANDAIPGEVISQKISNLEHVIRRIFESVSRHPVRIGEMERFMEYYLPTTVKLVNAYRDFDSVGTQGANISSAKAEIERTLDTINQAFERLLDDLYQDAALDVSTDASVIQTMLKKDGWAESDFTGGMKNE</sequence>
<dbReference type="Pfam" id="PF10112">
    <property type="entry name" value="Halogen_Hydrol"/>
    <property type="match status" value="1"/>
</dbReference>
<dbReference type="InterPro" id="IPR018770">
    <property type="entry name" value="ChloroindolylP_hydrolase"/>
</dbReference>
<dbReference type="RefSeq" id="WP_349946163.1">
    <property type="nucleotide sequence ID" value="NZ_CP157940.1"/>
</dbReference>
<dbReference type="AlphaFoldDB" id="A0AAU7PNQ2"/>
<keyword evidence="2" id="KW-0812">Transmembrane</keyword>
<proteinExistence type="predicted"/>
<feature type="transmembrane region" description="Helical" evidence="2">
    <location>
        <begin position="157"/>
        <end position="179"/>
    </location>
</feature>
<keyword evidence="2" id="KW-0472">Membrane</keyword>
<name>A0AAU7PNQ2_9FIRM</name>
<evidence type="ECO:0000256" key="1">
    <source>
        <dbReference type="SAM" id="MobiDB-lite"/>
    </source>
</evidence>
<reference evidence="3" key="1">
    <citation type="submission" date="2024-06" db="EMBL/GenBank/DDBJ databases">
        <title>Lacrimispora cavernae sp. nov., a novel anaerobe isolated from bat guano pile inside a cave.</title>
        <authorList>
            <person name="Miller S.L."/>
            <person name="Lu N."/>
            <person name="King J."/>
            <person name="Sankaranarayanan K."/>
            <person name="Lawson P.A."/>
        </authorList>
    </citation>
    <scope>NUCLEOTIDE SEQUENCE</scope>
    <source>
        <strain evidence="3">BS-2</strain>
    </source>
</reference>
<feature type="region of interest" description="Disordered" evidence="1">
    <location>
        <begin position="74"/>
        <end position="96"/>
    </location>
</feature>
<dbReference type="EMBL" id="CP157940">
    <property type="protein sequence ID" value="XBS53893.1"/>
    <property type="molecule type" value="Genomic_DNA"/>
</dbReference>